<dbReference type="PROSITE" id="PS50977">
    <property type="entry name" value="HTH_TETR_2"/>
    <property type="match status" value="1"/>
</dbReference>
<feature type="DNA-binding region" description="H-T-H motif" evidence="2">
    <location>
        <begin position="36"/>
        <end position="55"/>
    </location>
</feature>
<accession>A0A1X0E960</accession>
<dbReference type="SUPFAM" id="SSF46689">
    <property type="entry name" value="Homeodomain-like"/>
    <property type="match status" value="1"/>
</dbReference>
<dbReference type="Pfam" id="PF00440">
    <property type="entry name" value="TetR_N"/>
    <property type="match status" value="1"/>
</dbReference>
<keyword evidence="1 2" id="KW-0238">DNA-binding</keyword>
<dbReference type="RefSeq" id="WP_019735676.1">
    <property type="nucleotide sequence ID" value="NZ_JAACYR010000023.1"/>
</dbReference>
<evidence type="ECO:0000259" key="3">
    <source>
        <dbReference type="PROSITE" id="PS50977"/>
    </source>
</evidence>
<dbReference type="InterPro" id="IPR001647">
    <property type="entry name" value="HTH_TetR"/>
</dbReference>
<evidence type="ECO:0000256" key="1">
    <source>
        <dbReference type="ARBA" id="ARBA00023125"/>
    </source>
</evidence>
<comment type="caution">
    <text evidence="5">The sequence shown here is derived from an EMBL/GenBank/DDBJ whole genome shotgun (WGS) entry which is preliminary data.</text>
</comment>
<evidence type="ECO:0000256" key="2">
    <source>
        <dbReference type="PROSITE-ProRule" id="PRU00335"/>
    </source>
</evidence>
<dbReference type="EMBL" id="JAACYR010000023">
    <property type="protein sequence ID" value="NDJ89202.1"/>
    <property type="molecule type" value="Genomic_DNA"/>
</dbReference>
<evidence type="ECO:0000313" key="7">
    <source>
        <dbReference type="Proteomes" id="UP000466523"/>
    </source>
</evidence>
<organism evidence="5 6">
    <name type="scientific">Mycolicibacter kumamotonensis</name>
    <dbReference type="NCBI Taxonomy" id="354243"/>
    <lineage>
        <taxon>Bacteria</taxon>
        <taxon>Bacillati</taxon>
        <taxon>Actinomycetota</taxon>
        <taxon>Actinomycetes</taxon>
        <taxon>Mycobacteriales</taxon>
        <taxon>Mycobacteriaceae</taxon>
        <taxon>Mycolicibacter</taxon>
    </lineage>
</organism>
<dbReference type="Gene3D" id="1.10.357.10">
    <property type="entry name" value="Tetracycline Repressor, domain 2"/>
    <property type="match status" value="1"/>
</dbReference>
<dbReference type="PANTHER" id="PTHR30055:SF200">
    <property type="entry name" value="HTH-TYPE TRANSCRIPTIONAL REPRESSOR BDCR"/>
    <property type="match status" value="1"/>
</dbReference>
<sequence length="197" mass="21677">MAGRAWLSDQRGELAAEKILDAAEKLFAQRDPASVGMNEIARAAGCSRATLYRYFESREALYTAYVHRWANTLYHELTRRLSGIEDPSQRLVTGIIESLALVRGNPALVSWFAETGPPIGAAMAERSEVITVMVTTFLSALGTDDTEAMQQRARWVVRVMTSLLSFPGRDADDERAMLMQFVVPVVVSPGRLNSAPG</sequence>
<dbReference type="GO" id="GO:0000976">
    <property type="term" value="F:transcription cis-regulatory region binding"/>
    <property type="evidence" value="ECO:0007669"/>
    <property type="project" value="TreeGrafter"/>
</dbReference>
<dbReference type="InterPro" id="IPR009057">
    <property type="entry name" value="Homeodomain-like_sf"/>
</dbReference>
<dbReference type="EMBL" id="MVHU01000007">
    <property type="protein sequence ID" value="ORA81226.1"/>
    <property type="molecule type" value="Genomic_DNA"/>
</dbReference>
<dbReference type="GO" id="GO:0003700">
    <property type="term" value="F:DNA-binding transcription factor activity"/>
    <property type="evidence" value="ECO:0007669"/>
    <property type="project" value="TreeGrafter"/>
</dbReference>
<dbReference type="Proteomes" id="UP000466523">
    <property type="component" value="Unassembled WGS sequence"/>
</dbReference>
<gene>
    <name evidence="5" type="ORF">BST28_06625</name>
    <name evidence="4" type="ORF">GWR20_08530</name>
</gene>
<dbReference type="Proteomes" id="UP000192713">
    <property type="component" value="Unassembled WGS sequence"/>
</dbReference>
<evidence type="ECO:0000313" key="4">
    <source>
        <dbReference type="EMBL" id="NDJ89202.1"/>
    </source>
</evidence>
<reference evidence="5 6" key="1">
    <citation type="submission" date="2017-02" db="EMBL/GenBank/DDBJ databases">
        <title>The new phylogeny of genus Mycobacterium.</title>
        <authorList>
            <person name="Tortoli E."/>
            <person name="Trovato A."/>
            <person name="Cirillo D.M."/>
        </authorList>
    </citation>
    <scope>NUCLEOTIDE SEQUENCE [LARGE SCALE GENOMIC DNA]</scope>
    <source>
        <strain evidence="5 6">DSM 45093</strain>
    </source>
</reference>
<feature type="domain" description="HTH tetR-type" evidence="3">
    <location>
        <begin position="13"/>
        <end position="73"/>
    </location>
</feature>
<dbReference type="AlphaFoldDB" id="A0A1X0E960"/>
<proteinExistence type="predicted"/>
<dbReference type="InterPro" id="IPR050109">
    <property type="entry name" value="HTH-type_TetR-like_transc_reg"/>
</dbReference>
<dbReference type="PANTHER" id="PTHR30055">
    <property type="entry name" value="HTH-TYPE TRANSCRIPTIONAL REGULATOR RUTR"/>
    <property type="match status" value="1"/>
</dbReference>
<reference evidence="4 7" key="2">
    <citation type="submission" date="2020-01" db="EMBL/GenBank/DDBJ databases">
        <authorList>
            <person name="Sanchez-Estrada R."/>
            <person name="Gonzalez-Y-Merchand J.A."/>
            <person name="Rivera-Gutierrez S."/>
        </authorList>
    </citation>
    <scope>NUCLEOTIDE SEQUENCE [LARGE SCALE GENOMIC DNA]</scope>
    <source>
        <strain evidence="4 7">CST 7247</strain>
    </source>
</reference>
<evidence type="ECO:0000313" key="5">
    <source>
        <dbReference type="EMBL" id="ORA81226.1"/>
    </source>
</evidence>
<name>A0A1X0E960_9MYCO</name>
<protein>
    <submittedName>
        <fullName evidence="5">TetR family transcriptional regulator</fullName>
    </submittedName>
    <submittedName>
        <fullName evidence="4">TetR/AcrR family transcriptional regulator</fullName>
    </submittedName>
</protein>
<evidence type="ECO:0000313" key="6">
    <source>
        <dbReference type="Proteomes" id="UP000192713"/>
    </source>
</evidence>
<dbReference type="PRINTS" id="PR00455">
    <property type="entry name" value="HTHTETR"/>
</dbReference>